<proteinExistence type="predicted"/>
<reference evidence="5 6" key="1">
    <citation type="submission" date="2019-05" db="EMBL/GenBank/DDBJ databases">
        <authorList>
            <person name="Narsing Rao M.P."/>
            <person name="Li W.J."/>
        </authorList>
    </citation>
    <scope>NUCLEOTIDE SEQUENCE [LARGE SCALE GENOMIC DNA]</scope>
    <source>
        <strain evidence="5 6">SYSU_K30003</strain>
    </source>
</reference>
<dbReference type="CDD" id="cd01392">
    <property type="entry name" value="HTH_LacI"/>
    <property type="match status" value="1"/>
</dbReference>
<dbReference type="CDD" id="cd01544">
    <property type="entry name" value="PBP1_GalR"/>
    <property type="match status" value="1"/>
</dbReference>
<dbReference type="GO" id="GO:0003700">
    <property type="term" value="F:DNA-binding transcription factor activity"/>
    <property type="evidence" value="ECO:0007669"/>
    <property type="project" value="TreeGrafter"/>
</dbReference>
<dbReference type="SUPFAM" id="SSF53822">
    <property type="entry name" value="Periplasmic binding protein-like I"/>
    <property type="match status" value="1"/>
</dbReference>
<evidence type="ECO:0000313" key="5">
    <source>
        <dbReference type="EMBL" id="TLS50087.1"/>
    </source>
</evidence>
<dbReference type="PANTHER" id="PTHR30146:SF149">
    <property type="entry name" value="HTH-TYPE TRANSCRIPTIONAL REGULATOR EBGR"/>
    <property type="match status" value="1"/>
</dbReference>
<evidence type="ECO:0000259" key="4">
    <source>
        <dbReference type="PROSITE" id="PS50932"/>
    </source>
</evidence>
<protein>
    <submittedName>
        <fullName evidence="5">LacI family transcriptional regulator</fullName>
    </submittedName>
</protein>
<dbReference type="InterPro" id="IPR000843">
    <property type="entry name" value="HTH_LacI"/>
</dbReference>
<accession>A0A5R9G175</accession>
<dbReference type="Pfam" id="PF13377">
    <property type="entry name" value="Peripla_BP_3"/>
    <property type="match status" value="1"/>
</dbReference>
<keyword evidence="1" id="KW-0805">Transcription regulation</keyword>
<evidence type="ECO:0000256" key="2">
    <source>
        <dbReference type="ARBA" id="ARBA00023125"/>
    </source>
</evidence>
<evidence type="ECO:0000256" key="3">
    <source>
        <dbReference type="ARBA" id="ARBA00023163"/>
    </source>
</evidence>
<dbReference type="InterPro" id="IPR028082">
    <property type="entry name" value="Peripla_BP_I"/>
</dbReference>
<gene>
    <name evidence="5" type="ORF">FE782_22400</name>
</gene>
<dbReference type="AlphaFoldDB" id="A0A5R9G175"/>
<sequence>MKITLKEIADRANVSISSVSRALSGNHGIAPVHDQTRMRIIQIAKELGYHKLQLPDESGEKASEIRVGLVLHQAKAKYQDPYFSEIIYGIESELMTKGLALDFTVEVEDFFKSDPFADIDKQHVGVICVGPLKSSIIKTLSKQAPWLFCVGGLEEPGIDGVTVDFRGAARQAVQYLLQLGHQKIAFIGGSSRVGAPLEQEARYLGYKEALGANSIPLIHEWIRDGGFDTAQSYEAMVDVLRMNDRPTALFVASDKMTYGAYKAIQEFGLSIPEDMSVVSFDDIEMSQYMNPGLTTVRVHKEEMGRIAVKLLTQRMEGKIPLPLTSYLPTEFVIRGSCAKHEHFA</sequence>
<evidence type="ECO:0000313" key="6">
    <source>
        <dbReference type="Proteomes" id="UP000309676"/>
    </source>
</evidence>
<dbReference type="SMART" id="SM00354">
    <property type="entry name" value="HTH_LACI"/>
    <property type="match status" value="1"/>
</dbReference>
<dbReference type="Gene3D" id="1.10.260.40">
    <property type="entry name" value="lambda repressor-like DNA-binding domains"/>
    <property type="match status" value="1"/>
</dbReference>
<name>A0A5R9G175_9BACL</name>
<dbReference type="Gene3D" id="3.40.50.2300">
    <property type="match status" value="2"/>
</dbReference>
<dbReference type="SUPFAM" id="SSF47413">
    <property type="entry name" value="lambda repressor-like DNA-binding domains"/>
    <property type="match status" value="1"/>
</dbReference>
<comment type="caution">
    <text evidence="5">The sequence shown here is derived from an EMBL/GenBank/DDBJ whole genome shotgun (WGS) entry which is preliminary data.</text>
</comment>
<feature type="domain" description="HTH lacI-type" evidence="4">
    <location>
        <begin position="3"/>
        <end position="50"/>
    </location>
</feature>
<dbReference type="PROSITE" id="PS00356">
    <property type="entry name" value="HTH_LACI_1"/>
    <property type="match status" value="1"/>
</dbReference>
<dbReference type="RefSeq" id="WP_138196571.1">
    <property type="nucleotide sequence ID" value="NZ_VCIW01000017.1"/>
</dbReference>
<keyword evidence="6" id="KW-1185">Reference proteome</keyword>
<dbReference type="PANTHER" id="PTHR30146">
    <property type="entry name" value="LACI-RELATED TRANSCRIPTIONAL REPRESSOR"/>
    <property type="match status" value="1"/>
</dbReference>
<dbReference type="GO" id="GO:0000976">
    <property type="term" value="F:transcription cis-regulatory region binding"/>
    <property type="evidence" value="ECO:0007669"/>
    <property type="project" value="TreeGrafter"/>
</dbReference>
<dbReference type="Proteomes" id="UP000309676">
    <property type="component" value="Unassembled WGS sequence"/>
</dbReference>
<keyword evidence="2" id="KW-0238">DNA-binding</keyword>
<keyword evidence="3" id="KW-0804">Transcription</keyword>
<dbReference type="EMBL" id="VCIW01000017">
    <property type="protein sequence ID" value="TLS50087.1"/>
    <property type="molecule type" value="Genomic_DNA"/>
</dbReference>
<evidence type="ECO:0000256" key="1">
    <source>
        <dbReference type="ARBA" id="ARBA00023015"/>
    </source>
</evidence>
<organism evidence="5 6">
    <name type="scientific">Paenibacillus antri</name>
    <dbReference type="NCBI Taxonomy" id="2582848"/>
    <lineage>
        <taxon>Bacteria</taxon>
        <taxon>Bacillati</taxon>
        <taxon>Bacillota</taxon>
        <taxon>Bacilli</taxon>
        <taxon>Bacillales</taxon>
        <taxon>Paenibacillaceae</taxon>
        <taxon>Paenibacillus</taxon>
    </lineage>
</organism>
<dbReference type="OrthoDB" id="43195at2"/>
<dbReference type="InterPro" id="IPR046335">
    <property type="entry name" value="LacI/GalR-like_sensor"/>
</dbReference>
<dbReference type="Pfam" id="PF00356">
    <property type="entry name" value="LacI"/>
    <property type="match status" value="1"/>
</dbReference>
<dbReference type="PROSITE" id="PS50932">
    <property type="entry name" value="HTH_LACI_2"/>
    <property type="match status" value="1"/>
</dbReference>
<dbReference type="InterPro" id="IPR010982">
    <property type="entry name" value="Lambda_DNA-bd_dom_sf"/>
</dbReference>